<reference evidence="1 2" key="1">
    <citation type="submission" date="2023-08" db="EMBL/GenBank/DDBJ databases">
        <authorList>
            <person name="Beyer A.R."/>
            <person name="Cuttino I."/>
            <person name="Clifton D.R."/>
            <person name="Poitier J.S."/>
            <person name="White J."/>
            <person name="Ko C."/>
            <person name="Russell D.A."/>
            <person name="Jacobs-Sera D."/>
            <person name="Hatfull G.F."/>
        </authorList>
    </citation>
    <scope>NUCLEOTIDE SEQUENCE [LARGE SCALE GENOMIC DNA]</scope>
</reference>
<protein>
    <submittedName>
        <fullName evidence="1">Uncharacterized protein</fullName>
    </submittedName>
</protein>
<evidence type="ECO:0000313" key="1">
    <source>
        <dbReference type="EMBL" id="WNO25827.1"/>
    </source>
</evidence>
<proteinExistence type="predicted"/>
<sequence length="102" mass="10909">MLDFHAARVAAAVSGAPLFAAEGLRGTYYVSPDGYETPEVFIVLDGAAEDLRDGDEDYVAYDKPATIVFKRSGDVAYMAPMEIRGLVASATECHDPDPTPLP</sequence>
<dbReference type="Proteomes" id="UP001304441">
    <property type="component" value="Segment"/>
</dbReference>
<gene>
    <name evidence="1" type="primary">5</name>
    <name evidence="1" type="ORF">SEA_ALTADENA_5</name>
</gene>
<accession>A0AA96HTK8</accession>
<keyword evidence="2" id="KW-1185">Reference proteome</keyword>
<dbReference type="EMBL" id="OR521058">
    <property type="protein sequence ID" value="WNO25827.1"/>
    <property type="molecule type" value="Genomic_DNA"/>
</dbReference>
<organism evidence="1 2">
    <name type="scientific">Arthrobacter phage Altadena</name>
    <dbReference type="NCBI Taxonomy" id="3059064"/>
    <lineage>
        <taxon>Viruses</taxon>
        <taxon>Duplodnaviria</taxon>
        <taxon>Heunggongvirae</taxon>
        <taxon>Uroviricota</taxon>
        <taxon>Caudoviricetes</taxon>
        <taxon>Berryhillviridae</taxon>
        <taxon>Altadenavirus</taxon>
        <taxon>Altadenavirus altadena</taxon>
    </lineage>
</organism>
<evidence type="ECO:0000313" key="2">
    <source>
        <dbReference type="Proteomes" id="UP001304441"/>
    </source>
</evidence>
<name>A0AA96HTK8_9CAUD</name>